<evidence type="ECO:0000256" key="1">
    <source>
        <dbReference type="SAM" id="MobiDB-lite"/>
    </source>
</evidence>
<evidence type="ECO:0000259" key="2">
    <source>
        <dbReference type="Pfam" id="PF02617"/>
    </source>
</evidence>
<dbReference type="Gene3D" id="3.30.1390.10">
    <property type="match status" value="1"/>
</dbReference>
<dbReference type="PANTHER" id="PTHR33473">
    <property type="entry name" value="ATP-DEPENDENT CLP PROTEASE ADAPTER PROTEIN CLPS1, CHLOROPLASTIC"/>
    <property type="match status" value="1"/>
</dbReference>
<feature type="domain" description="Adaptor protein ClpS core" evidence="2">
    <location>
        <begin position="20"/>
        <end position="87"/>
    </location>
</feature>
<dbReference type="PANTHER" id="PTHR33473:SF17">
    <property type="entry name" value="ATP-DEPENDENT CLP PROTEASE ADAPTER PROTEIN CLPS1, CHLOROPLASTIC"/>
    <property type="match status" value="1"/>
</dbReference>
<proteinExistence type="predicted"/>
<dbReference type="InterPro" id="IPR014719">
    <property type="entry name" value="Ribosomal_bL12_C/ClpS-like"/>
</dbReference>
<name>A0ABU5EY08_9BACT</name>
<dbReference type="GO" id="GO:0008233">
    <property type="term" value="F:peptidase activity"/>
    <property type="evidence" value="ECO:0007669"/>
    <property type="project" value="UniProtKB-KW"/>
</dbReference>
<keyword evidence="3" id="KW-0645">Protease</keyword>
<sequence>MSGPTTLPETDTETEQRTRRQPPYHVVLLNDDDHSYEYVIEMLKALFGHPVEKGFLLARLVDTEGRAIVCTTSLERAELKRDQIHAYGPDPRIPRCAGSMSAELEAAE</sequence>
<keyword evidence="4" id="KW-1185">Reference proteome</keyword>
<feature type="region of interest" description="Disordered" evidence="1">
    <location>
        <begin position="1"/>
        <end position="22"/>
    </location>
</feature>
<evidence type="ECO:0000313" key="4">
    <source>
        <dbReference type="Proteomes" id="UP001272242"/>
    </source>
</evidence>
<comment type="caution">
    <text evidence="3">The sequence shown here is derived from an EMBL/GenBank/DDBJ whole genome shotgun (WGS) entry which is preliminary data.</text>
</comment>
<dbReference type="EMBL" id="JAXBLV010000176">
    <property type="protein sequence ID" value="MDY3560208.1"/>
    <property type="molecule type" value="Genomic_DNA"/>
</dbReference>
<dbReference type="Pfam" id="PF02617">
    <property type="entry name" value="ClpS"/>
    <property type="match status" value="1"/>
</dbReference>
<gene>
    <name evidence="3" type="ORF">R5W23_001433</name>
</gene>
<keyword evidence="3" id="KW-0378">Hydrolase</keyword>
<evidence type="ECO:0000313" key="3">
    <source>
        <dbReference type="EMBL" id="MDY3560208.1"/>
    </source>
</evidence>
<dbReference type="Proteomes" id="UP001272242">
    <property type="component" value="Unassembled WGS sequence"/>
</dbReference>
<organism evidence="3 4">
    <name type="scientific">Gemmata algarum</name>
    <dbReference type="NCBI Taxonomy" id="2975278"/>
    <lineage>
        <taxon>Bacteria</taxon>
        <taxon>Pseudomonadati</taxon>
        <taxon>Planctomycetota</taxon>
        <taxon>Planctomycetia</taxon>
        <taxon>Gemmatales</taxon>
        <taxon>Gemmataceae</taxon>
        <taxon>Gemmata</taxon>
    </lineage>
</organism>
<accession>A0ABU5EY08</accession>
<dbReference type="SUPFAM" id="SSF54736">
    <property type="entry name" value="ClpS-like"/>
    <property type="match status" value="1"/>
</dbReference>
<protein>
    <submittedName>
        <fullName evidence="3">ATP-dependent Clp protease adaptor ClpS</fullName>
    </submittedName>
</protein>
<reference evidence="4" key="1">
    <citation type="journal article" date="2023" name="Mar. Drugs">
        <title>Gemmata algarum, a Novel Planctomycete Isolated from an Algal Mat, Displays Antimicrobial Activity.</title>
        <authorList>
            <person name="Kumar G."/>
            <person name="Kallscheuer N."/>
            <person name="Kashif M."/>
            <person name="Ahamad S."/>
            <person name="Jagadeeshwari U."/>
            <person name="Pannikurungottu S."/>
            <person name="Haufschild T."/>
            <person name="Kabuu M."/>
            <person name="Sasikala C."/>
            <person name="Jogler C."/>
            <person name="Ramana C."/>
        </authorList>
    </citation>
    <scope>NUCLEOTIDE SEQUENCE [LARGE SCALE GENOMIC DNA]</scope>
    <source>
        <strain evidence="4">JC673</strain>
    </source>
</reference>
<dbReference type="GO" id="GO:0006508">
    <property type="term" value="P:proteolysis"/>
    <property type="evidence" value="ECO:0007669"/>
    <property type="project" value="UniProtKB-KW"/>
</dbReference>
<dbReference type="InterPro" id="IPR003769">
    <property type="entry name" value="ClpS_core"/>
</dbReference>
<dbReference type="RefSeq" id="WP_261185051.1">
    <property type="nucleotide sequence ID" value="NZ_JAXBLV010000176.1"/>
</dbReference>
<dbReference type="InterPro" id="IPR022935">
    <property type="entry name" value="ClpS"/>
</dbReference>